<evidence type="ECO:0000256" key="1">
    <source>
        <dbReference type="ARBA" id="ARBA00001967"/>
    </source>
</evidence>
<dbReference type="Proteomes" id="UP000366051">
    <property type="component" value="Chromosome"/>
</dbReference>
<evidence type="ECO:0000256" key="2">
    <source>
        <dbReference type="ARBA" id="ARBA00004196"/>
    </source>
</evidence>
<dbReference type="Gene3D" id="1.10.645.10">
    <property type="entry name" value="Cytochrome-c3 Hydrogenase, chain B"/>
    <property type="match status" value="1"/>
</dbReference>
<keyword evidence="11" id="KW-1185">Reference proteome</keyword>
<dbReference type="GO" id="GO:0016151">
    <property type="term" value="F:nickel cation binding"/>
    <property type="evidence" value="ECO:0007669"/>
    <property type="project" value="InterPro"/>
</dbReference>
<feature type="binding site" evidence="8">
    <location>
        <position position="466"/>
    </location>
    <ligand>
        <name>Fe cation</name>
        <dbReference type="ChEBI" id="CHEBI:24875"/>
    </ligand>
</feature>
<dbReference type="SUPFAM" id="SSF56762">
    <property type="entry name" value="HydB/Nqo4-like"/>
    <property type="match status" value="1"/>
</dbReference>
<feature type="binding site" evidence="8">
    <location>
        <position position="415"/>
    </location>
    <ligand>
        <name>Mg(2+)</name>
        <dbReference type="ChEBI" id="CHEBI:18420"/>
    </ligand>
</feature>
<dbReference type="InterPro" id="IPR001501">
    <property type="entry name" value="Ni-dep_hyd_lsu"/>
</dbReference>
<evidence type="ECO:0000256" key="6">
    <source>
        <dbReference type="ARBA" id="ARBA00022723"/>
    </source>
</evidence>
<keyword evidence="8" id="KW-0460">Magnesium</keyword>
<keyword evidence="5 8" id="KW-0533">Nickel</keyword>
<feature type="binding site" evidence="8">
    <location>
        <position position="463"/>
    </location>
    <ligand>
        <name>Ni(2+)</name>
        <dbReference type="ChEBI" id="CHEBI:49786"/>
    </ligand>
</feature>
<evidence type="ECO:0000256" key="5">
    <source>
        <dbReference type="ARBA" id="ARBA00022596"/>
    </source>
</evidence>
<dbReference type="GO" id="GO:0047067">
    <property type="term" value="F:hydrogen:quinone oxidoreductase activity"/>
    <property type="evidence" value="ECO:0007669"/>
    <property type="project" value="UniProtKB-EC"/>
</dbReference>
<dbReference type="RefSeq" id="WP_153726085.1">
    <property type="nucleotide sequence ID" value="NZ_CP045875.1"/>
</dbReference>
<comment type="similarity">
    <text evidence="3 9">Belongs to the [NiFe]/[NiFeSe] hydrogenase large subunit family.</text>
</comment>
<dbReference type="GO" id="GO:0030313">
    <property type="term" value="C:cell envelope"/>
    <property type="evidence" value="ECO:0007669"/>
    <property type="project" value="UniProtKB-SubCell"/>
</dbReference>
<dbReference type="OrthoDB" id="9761717at2"/>
<dbReference type="PROSITE" id="PS00507">
    <property type="entry name" value="NI_HGENASE_L_1"/>
    <property type="match status" value="1"/>
</dbReference>
<dbReference type="InterPro" id="IPR018194">
    <property type="entry name" value="Ni-dep_hyd_lsu_Ni_BS"/>
</dbReference>
<name>A0A5Q2N958_9FIRM</name>
<dbReference type="KEGG" id="hcv:FTV88_2946"/>
<feature type="binding site" evidence="8">
    <location>
        <position position="61"/>
    </location>
    <ligand>
        <name>Ni(2+)</name>
        <dbReference type="ChEBI" id="CHEBI:49786"/>
    </ligand>
</feature>
<dbReference type="AlphaFoldDB" id="A0A5Q2N958"/>
<accession>A0A5Q2N958</accession>
<feature type="binding site" evidence="8">
    <location>
        <position position="469"/>
    </location>
    <ligand>
        <name>Mg(2+)</name>
        <dbReference type="ChEBI" id="CHEBI:18420"/>
    </ligand>
</feature>
<feature type="binding site" evidence="8">
    <location>
        <position position="42"/>
    </location>
    <ligand>
        <name>Mg(2+)</name>
        <dbReference type="ChEBI" id="CHEBI:18420"/>
    </ligand>
</feature>
<dbReference type="Pfam" id="PF00374">
    <property type="entry name" value="NiFeSe_Hases"/>
    <property type="match status" value="3"/>
</dbReference>
<feature type="binding site" evidence="8">
    <location>
        <position position="64"/>
    </location>
    <ligand>
        <name>Ni(2+)</name>
        <dbReference type="ChEBI" id="CHEBI:49786"/>
    </ligand>
</feature>
<evidence type="ECO:0000256" key="4">
    <source>
        <dbReference type="ARBA" id="ARBA00011771"/>
    </source>
</evidence>
<proteinExistence type="inferred from homology"/>
<dbReference type="EMBL" id="CP045875">
    <property type="protein sequence ID" value="QGG49035.1"/>
    <property type="molecule type" value="Genomic_DNA"/>
</dbReference>
<dbReference type="PROSITE" id="PS00508">
    <property type="entry name" value="NI_HGENASE_L_2"/>
    <property type="match status" value="1"/>
</dbReference>
<dbReference type="InterPro" id="IPR029014">
    <property type="entry name" value="NiFe-Hase_large"/>
</dbReference>
<evidence type="ECO:0000256" key="8">
    <source>
        <dbReference type="PIRSR" id="PIRSR601501-1"/>
    </source>
</evidence>
<comment type="subunit">
    <text evidence="4">Heterodimer of a large and a small subunit.</text>
</comment>
<dbReference type="PANTHER" id="PTHR42958:SF2">
    <property type="entry name" value="UPTAKE HYDROGENASE LARGE SUBUNIT"/>
    <property type="match status" value="1"/>
</dbReference>
<keyword evidence="7 9" id="KW-0560">Oxidoreductase</keyword>
<comment type="subcellular location">
    <subcellularLocation>
        <location evidence="2">Cell envelope</location>
    </subcellularLocation>
</comment>
<comment type="cofactor">
    <cofactor evidence="1 8">
        <name>Ni(2+)</name>
        <dbReference type="ChEBI" id="CHEBI:49786"/>
    </cofactor>
</comment>
<gene>
    <name evidence="10" type="ORF">FTV88_2946</name>
</gene>
<feature type="binding site" evidence="8">
    <location>
        <position position="64"/>
    </location>
    <ligand>
        <name>Fe cation</name>
        <dbReference type="ChEBI" id="CHEBI:24875"/>
    </ligand>
</feature>
<dbReference type="InterPro" id="IPR050867">
    <property type="entry name" value="NiFe/NiFeSe_hydrgnase_LSU"/>
</dbReference>
<protein>
    <submittedName>
        <fullName evidence="10">Ni/Fe hydrogenase</fullName>
        <ecNumber evidence="10">1.12.5.1</ecNumber>
    </submittedName>
</protein>
<organism evidence="10 11">
    <name type="scientific">Heliorestis convoluta</name>
    <dbReference type="NCBI Taxonomy" id="356322"/>
    <lineage>
        <taxon>Bacteria</taxon>
        <taxon>Bacillati</taxon>
        <taxon>Bacillota</taxon>
        <taxon>Clostridia</taxon>
        <taxon>Eubacteriales</taxon>
        <taxon>Heliobacteriaceae</taxon>
        <taxon>Heliorestis</taxon>
    </lineage>
</organism>
<keyword evidence="8" id="KW-0408">Iron</keyword>
<evidence type="ECO:0000256" key="7">
    <source>
        <dbReference type="ARBA" id="ARBA00023002"/>
    </source>
</evidence>
<evidence type="ECO:0000313" key="11">
    <source>
        <dbReference type="Proteomes" id="UP000366051"/>
    </source>
</evidence>
<dbReference type="PANTHER" id="PTHR42958">
    <property type="entry name" value="HYDROGENASE-2 LARGE CHAIN"/>
    <property type="match status" value="1"/>
</dbReference>
<sequence>MALRKIINPVTRLSGFLEIEVYIEGHTIVEAKSSSLLFRGFEIMLQGRNPLDAIYFTQRICGICSTAHSVASSLALEEALKVTITEQGRALRDLVHGCEFLQNHLRHLYLYTMPDFIKLPEAQCLFQKGEQNHQDLRLPKKENDLLVDHYLESFSISRKAHEMLAIFGGKAPHDHGIFVGGLTVHPTIDKVIKFRSLLDQIKRFTIEKMIPDVYTLARYYDDYFHIGRGYGNLLSFGLFERSSKEIEARRKEEIQKSYRYVEAAFLPYKGKEKRINKNKITESLRYGWYQDGKPERPIEGTTIPDTEKEKAYSWSKAPRYEGYPCEVGPLARLIISGHYPYQISMMDRTIARALEVLQVIMVMEQLLEEIALQEAPQDIYTIPEKTKGIGLTDTTRGALGHWLIIDNQKLFHYQVITPSAWNLSPRDEKGQRGPLEEALVGTKIEKIDQPVEIGRIVRSFDPCISCATHVHTIKGIQKITILD</sequence>
<reference evidence="11" key="1">
    <citation type="submission" date="2019-11" db="EMBL/GenBank/DDBJ databases">
        <title>Genome sequence of Heliorestis convoluta strain HH, an alkaliphilic and minimalistic phototrophic bacterium from a soda lake in Egypt.</title>
        <authorList>
            <person name="Dewey E.D."/>
            <person name="Stokes L.M."/>
            <person name="Burchell B.M."/>
            <person name="Shaffer K.N."/>
            <person name="Huntington A.M."/>
            <person name="Baker J.M."/>
            <person name="Nadendla S."/>
            <person name="Giglio M.G."/>
            <person name="Touchman J.W."/>
            <person name="Blankenship R.E."/>
            <person name="Madigan M.T."/>
            <person name="Sattley W.M."/>
        </authorList>
    </citation>
    <scope>NUCLEOTIDE SEQUENCE [LARGE SCALE GENOMIC DNA]</scope>
    <source>
        <strain evidence="11">HH</strain>
    </source>
</reference>
<evidence type="ECO:0000313" key="10">
    <source>
        <dbReference type="EMBL" id="QGG49035.1"/>
    </source>
</evidence>
<keyword evidence="6 8" id="KW-0479">Metal-binding</keyword>
<dbReference type="EC" id="1.12.5.1" evidence="10"/>
<dbReference type="GO" id="GO:0008901">
    <property type="term" value="F:ferredoxin hydrogenase activity"/>
    <property type="evidence" value="ECO:0007669"/>
    <property type="project" value="InterPro"/>
</dbReference>
<comment type="cofactor">
    <cofactor evidence="8">
        <name>Fe cation</name>
        <dbReference type="ChEBI" id="CHEBI:24875"/>
    </cofactor>
</comment>
<evidence type="ECO:0000256" key="3">
    <source>
        <dbReference type="ARBA" id="ARBA00009292"/>
    </source>
</evidence>
<evidence type="ECO:0000256" key="9">
    <source>
        <dbReference type="RuleBase" id="RU003896"/>
    </source>
</evidence>